<reference evidence="1" key="1">
    <citation type="submission" date="2021-09" db="EMBL/GenBank/DDBJ databases">
        <title>The genome of Mauremys mutica provides insights into the evolution of semi-aquatic lifestyle.</title>
        <authorList>
            <person name="Gong S."/>
            <person name="Gao Y."/>
        </authorList>
    </citation>
    <scope>NUCLEOTIDE SEQUENCE</scope>
    <source>
        <strain evidence="1">MM-2020</strain>
        <tissue evidence="1">Muscle</tissue>
    </source>
</reference>
<keyword evidence="2" id="KW-1185">Reference proteome</keyword>
<organism evidence="1 2">
    <name type="scientific">Mauremys mutica</name>
    <name type="common">yellowpond turtle</name>
    <dbReference type="NCBI Taxonomy" id="74926"/>
    <lineage>
        <taxon>Eukaryota</taxon>
        <taxon>Metazoa</taxon>
        <taxon>Chordata</taxon>
        <taxon>Craniata</taxon>
        <taxon>Vertebrata</taxon>
        <taxon>Euteleostomi</taxon>
        <taxon>Archelosauria</taxon>
        <taxon>Testudinata</taxon>
        <taxon>Testudines</taxon>
        <taxon>Cryptodira</taxon>
        <taxon>Durocryptodira</taxon>
        <taxon>Testudinoidea</taxon>
        <taxon>Geoemydidae</taxon>
        <taxon>Geoemydinae</taxon>
        <taxon>Mauremys</taxon>
    </lineage>
</organism>
<evidence type="ECO:0000313" key="1">
    <source>
        <dbReference type="EMBL" id="KAH1180586.1"/>
    </source>
</evidence>
<sequence>MLCCSAGTTKENSRQRHDYFSMHIARQCSSLGSTLTACGSLPLRHQPGKERCRTSSRFAHGLAEQDLALPLERCPQHHINQVRTAYSCAHELNLPPAASPLTFPNSQSTTNLASLQRPYTRREARWKKILPSPSFGGPM</sequence>
<evidence type="ECO:0000313" key="2">
    <source>
        <dbReference type="Proteomes" id="UP000827986"/>
    </source>
</evidence>
<gene>
    <name evidence="1" type="ORF">KIL84_009422</name>
</gene>
<protein>
    <submittedName>
        <fullName evidence="1">Uncharacterized protein</fullName>
    </submittedName>
</protein>
<accession>A0A9D4B4V1</accession>
<name>A0A9D4B4V1_9SAUR</name>
<dbReference type="AlphaFoldDB" id="A0A9D4B4V1"/>
<dbReference type="EMBL" id="JAHDVG010000470">
    <property type="protein sequence ID" value="KAH1180586.1"/>
    <property type="molecule type" value="Genomic_DNA"/>
</dbReference>
<proteinExistence type="predicted"/>
<dbReference type="Proteomes" id="UP000827986">
    <property type="component" value="Unassembled WGS sequence"/>
</dbReference>
<comment type="caution">
    <text evidence="1">The sequence shown here is derived from an EMBL/GenBank/DDBJ whole genome shotgun (WGS) entry which is preliminary data.</text>
</comment>